<dbReference type="EMBL" id="CABFNS010000851">
    <property type="protein sequence ID" value="VUC32681.1"/>
    <property type="molecule type" value="Genomic_DNA"/>
</dbReference>
<feature type="compositionally biased region" description="Basic and acidic residues" evidence="1">
    <location>
        <begin position="346"/>
        <end position="357"/>
    </location>
</feature>
<name>A0ABY6URP8_BIOOC</name>
<keyword evidence="3" id="KW-1185">Reference proteome</keyword>
<evidence type="ECO:0000256" key="1">
    <source>
        <dbReference type="SAM" id="MobiDB-lite"/>
    </source>
</evidence>
<accession>A0ABY6URP8</accession>
<comment type="caution">
    <text evidence="2">The sequence shown here is derived from an EMBL/GenBank/DDBJ whole genome shotgun (WGS) entry which is preliminary data.</text>
</comment>
<feature type="region of interest" description="Disordered" evidence="1">
    <location>
        <begin position="344"/>
        <end position="394"/>
    </location>
</feature>
<evidence type="ECO:0000313" key="3">
    <source>
        <dbReference type="Proteomes" id="UP000766486"/>
    </source>
</evidence>
<organism evidence="2 3">
    <name type="scientific">Bionectria ochroleuca</name>
    <name type="common">Gliocladium roseum</name>
    <dbReference type="NCBI Taxonomy" id="29856"/>
    <lineage>
        <taxon>Eukaryota</taxon>
        <taxon>Fungi</taxon>
        <taxon>Dikarya</taxon>
        <taxon>Ascomycota</taxon>
        <taxon>Pezizomycotina</taxon>
        <taxon>Sordariomycetes</taxon>
        <taxon>Hypocreomycetidae</taxon>
        <taxon>Hypocreales</taxon>
        <taxon>Bionectriaceae</taxon>
        <taxon>Clonostachys</taxon>
    </lineage>
</organism>
<protein>
    <submittedName>
        <fullName evidence="2">Uncharacterized protein</fullName>
    </submittedName>
</protein>
<gene>
    <name evidence="2" type="ORF">CLO192961_LOCUS328926</name>
</gene>
<dbReference type="Proteomes" id="UP000766486">
    <property type="component" value="Unassembled WGS sequence"/>
</dbReference>
<reference evidence="2 3" key="1">
    <citation type="submission" date="2019-06" db="EMBL/GenBank/DDBJ databases">
        <authorList>
            <person name="Broberg M."/>
        </authorList>
    </citation>
    <scope>NUCLEOTIDE SEQUENCE [LARGE SCALE GENOMIC DNA]</scope>
</reference>
<proteinExistence type="predicted"/>
<sequence length="424" mass="47585">MRSQAALALSASASSTDLVLRGTILEESQVFAVFNAWAGTRKFSGSRLSSSEVHAESDGMSRFEVMKAARDIQSALVKLERECIWVTQTLGELTGSDHDPSKPRLKAISSERDRLLVKLHDQLLDSPHPAARSALKKMAAKYDMARMRIRAKRYNQIIVPETVEPEISEEAFDEQFQNLDEIVKTIFEVWERLNKYVGKTSEEPVYPAILDELCLEFPHAVRHLCTTMPWTIWPSLVVLWGVCWMFKPFVTQHMIYSRPGITSLVGPELDLHTSQSDHQTIFDLQDPYLLDFDSDPSWLEIDGLGSSYEPPKIDNLVSHSNDMDTLGTEMRDHIAPSDASLLQDSSHNHAKDHHQDETTSSENHSSGEGGSSDPLASDMYETTPSHLASDTRRSNMRVVRIDSLVPIRPAKDPTPGMLSSEKLI</sequence>
<evidence type="ECO:0000313" key="2">
    <source>
        <dbReference type="EMBL" id="VUC32681.1"/>
    </source>
</evidence>